<evidence type="ECO:0000256" key="6">
    <source>
        <dbReference type="SAM" id="SignalP"/>
    </source>
</evidence>
<sequence>MKKRISLMLISLITATMVLGGCGSKSSTATNGQSTKSGEVTKLNLWTFIGLHSNLYNDAAKSWNKAHPDQPIELKVTTYPYTDMHNKLLVAVKSGVGAPDIADIEVGQFPNFTKGTPQLADLSDIVAPEKANFIQSRLDLYSKGGKVYGLPTHVGTTVAFYNKELFKKAGVAYTKIKTWDDYTAAGKIIKAKTGKYMGYLSQTANWEFSLMVGQQGSDVFDKSGNVTLDNPVAVKSLQLLHDMVFTDKIAAISPGGQPDTEEGYGAFNKGGAASVIMPFWYTSRFLANMPDLKGKIAIQAPPVFATGNKNLSVGLGGTGTAVPVQGKNVELAKKFLFFAKGTEKASENIWNLEGFDPPRWDSWKKISANIGDTKFTQYFSNGKDAFNVLLPLKDSIATPVSIEKSPNAGTLLDTQVLFKVLKQNSATPQAALKAAADELRKK</sequence>
<feature type="signal peptide" evidence="6">
    <location>
        <begin position="1"/>
        <end position="20"/>
    </location>
</feature>
<keyword evidence="2 6" id="KW-0732">Signal</keyword>
<dbReference type="Gene3D" id="3.40.190.10">
    <property type="entry name" value="Periplasmic binding protein-like II"/>
    <property type="match status" value="1"/>
</dbReference>
<evidence type="ECO:0000256" key="5">
    <source>
        <dbReference type="ARBA" id="ARBA00023288"/>
    </source>
</evidence>
<evidence type="ECO:0000313" key="7">
    <source>
        <dbReference type="EMBL" id="APC41834.1"/>
    </source>
</evidence>
<accession>A0A1J0GK93</accession>
<dbReference type="InterPro" id="IPR050490">
    <property type="entry name" value="Bact_solute-bd_prot1"/>
</dbReference>
<protein>
    <submittedName>
        <fullName evidence="7">ABC transporter substrate-binding protein</fullName>
    </submittedName>
</protein>
<keyword evidence="1" id="KW-1003">Cell membrane</keyword>
<evidence type="ECO:0000313" key="8">
    <source>
        <dbReference type="Proteomes" id="UP000182569"/>
    </source>
</evidence>
<reference evidence="8" key="1">
    <citation type="journal article" date="2016" name="Front. Microbiol.">
        <title>Complete Genome Sequence of Clostridium estertheticum DSM 8809, a Microbe Identified in Spoiled Vacuum Packed Beef.</title>
        <authorList>
            <person name="Yu Z."/>
            <person name="Gunn L."/>
            <person name="Brennan E."/>
            <person name="Reid R."/>
            <person name="Wall P.G."/>
            <person name="Gaora O.P."/>
            <person name="Hurley D."/>
            <person name="Bolton D."/>
            <person name="Fanning S."/>
        </authorList>
    </citation>
    <scope>NUCLEOTIDE SEQUENCE [LARGE SCALE GENOMIC DNA]</scope>
    <source>
        <strain evidence="8">DSM 8809</strain>
    </source>
</reference>
<proteinExistence type="predicted"/>
<dbReference type="SUPFAM" id="SSF53850">
    <property type="entry name" value="Periplasmic binding protein-like II"/>
    <property type="match status" value="1"/>
</dbReference>
<dbReference type="OrthoDB" id="9764112at2"/>
<evidence type="ECO:0000256" key="4">
    <source>
        <dbReference type="ARBA" id="ARBA00023139"/>
    </source>
</evidence>
<dbReference type="PANTHER" id="PTHR43649:SF33">
    <property type="entry name" value="POLYGALACTURONAN_RHAMNOGALACTURONAN-BINDING PROTEIN YTCQ"/>
    <property type="match status" value="1"/>
</dbReference>
<dbReference type="RefSeq" id="WP_071614125.1">
    <property type="nucleotide sequence ID" value="NZ_CP015756.1"/>
</dbReference>
<dbReference type="Pfam" id="PF01547">
    <property type="entry name" value="SBP_bac_1"/>
    <property type="match status" value="1"/>
</dbReference>
<evidence type="ECO:0000256" key="1">
    <source>
        <dbReference type="ARBA" id="ARBA00022475"/>
    </source>
</evidence>
<dbReference type="AlphaFoldDB" id="A0A1J0GK93"/>
<keyword evidence="5" id="KW-0449">Lipoprotein</keyword>
<organism evidence="7 8">
    <name type="scientific">Clostridium estertheticum subsp. estertheticum</name>
    <dbReference type="NCBI Taxonomy" id="1552"/>
    <lineage>
        <taxon>Bacteria</taxon>
        <taxon>Bacillati</taxon>
        <taxon>Bacillota</taxon>
        <taxon>Clostridia</taxon>
        <taxon>Eubacteriales</taxon>
        <taxon>Clostridiaceae</taxon>
        <taxon>Clostridium</taxon>
    </lineage>
</organism>
<keyword evidence="4" id="KW-0564">Palmitate</keyword>
<gene>
    <name evidence="7" type="ORF">A7L45_18060</name>
</gene>
<dbReference type="STRING" id="1552.A7L45_18060"/>
<evidence type="ECO:0000256" key="2">
    <source>
        <dbReference type="ARBA" id="ARBA00022729"/>
    </source>
</evidence>
<dbReference type="InterPro" id="IPR006059">
    <property type="entry name" value="SBP"/>
</dbReference>
<dbReference type="PANTHER" id="PTHR43649">
    <property type="entry name" value="ARABINOSE-BINDING PROTEIN-RELATED"/>
    <property type="match status" value="1"/>
</dbReference>
<dbReference type="Proteomes" id="UP000182569">
    <property type="component" value="Chromosome"/>
</dbReference>
<keyword evidence="3" id="KW-0472">Membrane</keyword>
<dbReference type="KEGG" id="ceu:A7L45_18060"/>
<keyword evidence="8" id="KW-1185">Reference proteome</keyword>
<dbReference type="PROSITE" id="PS51257">
    <property type="entry name" value="PROKAR_LIPOPROTEIN"/>
    <property type="match status" value="1"/>
</dbReference>
<name>A0A1J0GK93_9CLOT</name>
<dbReference type="EMBL" id="CP015756">
    <property type="protein sequence ID" value="APC41834.1"/>
    <property type="molecule type" value="Genomic_DNA"/>
</dbReference>
<evidence type="ECO:0000256" key="3">
    <source>
        <dbReference type="ARBA" id="ARBA00023136"/>
    </source>
</evidence>
<feature type="chain" id="PRO_5039056149" evidence="6">
    <location>
        <begin position="21"/>
        <end position="442"/>
    </location>
</feature>